<evidence type="ECO:0000313" key="2">
    <source>
        <dbReference type="EMBL" id="KAL0435393.1"/>
    </source>
</evidence>
<comment type="caution">
    <text evidence="2">The sequence shown here is derived from an EMBL/GenBank/DDBJ whole genome shotgun (WGS) entry which is preliminary data.</text>
</comment>
<dbReference type="PANTHER" id="PTHR34222">
    <property type="entry name" value="GAG_PRE-INTEGRS DOMAIN-CONTAINING PROTEIN"/>
    <property type="match status" value="1"/>
</dbReference>
<dbReference type="PANTHER" id="PTHR34222:SF99">
    <property type="entry name" value="PROTEIN, PUTATIVE-RELATED"/>
    <property type="match status" value="1"/>
</dbReference>
<evidence type="ECO:0000259" key="1">
    <source>
        <dbReference type="Pfam" id="PF07727"/>
    </source>
</evidence>
<organism evidence="2">
    <name type="scientific">Sesamum radiatum</name>
    <name type="common">Black benniseed</name>
    <dbReference type="NCBI Taxonomy" id="300843"/>
    <lineage>
        <taxon>Eukaryota</taxon>
        <taxon>Viridiplantae</taxon>
        <taxon>Streptophyta</taxon>
        <taxon>Embryophyta</taxon>
        <taxon>Tracheophyta</taxon>
        <taxon>Spermatophyta</taxon>
        <taxon>Magnoliopsida</taxon>
        <taxon>eudicotyledons</taxon>
        <taxon>Gunneridae</taxon>
        <taxon>Pentapetalae</taxon>
        <taxon>asterids</taxon>
        <taxon>lamiids</taxon>
        <taxon>Lamiales</taxon>
        <taxon>Pedaliaceae</taxon>
        <taxon>Sesamum</taxon>
    </lineage>
</organism>
<reference evidence="2" key="2">
    <citation type="journal article" date="2024" name="Plant">
        <title>Genomic evolution and insights into agronomic trait innovations of Sesamum species.</title>
        <authorList>
            <person name="Miao H."/>
            <person name="Wang L."/>
            <person name="Qu L."/>
            <person name="Liu H."/>
            <person name="Sun Y."/>
            <person name="Le M."/>
            <person name="Wang Q."/>
            <person name="Wei S."/>
            <person name="Zheng Y."/>
            <person name="Lin W."/>
            <person name="Duan Y."/>
            <person name="Cao H."/>
            <person name="Xiong S."/>
            <person name="Wang X."/>
            <person name="Wei L."/>
            <person name="Li C."/>
            <person name="Ma Q."/>
            <person name="Ju M."/>
            <person name="Zhao R."/>
            <person name="Li G."/>
            <person name="Mu C."/>
            <person name="Tian Q."/>
            <person name="Mei H."/>
            <person name="Zhang T."/>
            <person name="Gao T."/>
            <person name="Zhang H."/>
        </authorList>
    </citation>
    <scope>NUCLEOTIDE SEQUENCE</scope>
    <source>
        <strain evidence="2">G02</strain>
    </source>
</reference>
<reference evidence="2" key="1">
    <citation type="submission" date="2020-06" db="EMBL/GenBank/DDBJ databases">
        <authorList>
            <person name="Li T."/>
            <person name="Hu X."/>
            <person name="Zhang T."/>
            <person name="Song X."/>
            <person name="Zhang H."/>
            <person name="Dai N."/>
            <person name="Sheng W."/>
            <person name="Hou X."/>
            <person name="Wei L."/>
        </authorList>
    </citation>
    <scope>NUCLEOTIDE SEQUENCE</scope>
    <source>
        <strain evidence="2">G02</strain>
        <tissue evidence="2">Leaf</tissue>
    </source>
</reference>
<dbReference type="EMBL" id="JACGWJ010000002">
    <property type="protein sequence ID" value="KAL0435393.1"/>
    <property type="molecule type" value="Genomic_DNA"/>
</dbReference>
<dbReference type="Pfam" id="PF07727">
    <property type="entry name" value="RVT_2"/>
    <property type="match status" value="1"/>
</dbReference>
<feature type="domain" description="Reverse transcriptase Ty1/copia-type" evidence="1">
    <location>
        <begin position="105"/>
        <end position="182"/>
    </location>
</feature>
<protein>
    <submittedName>
        <fullName evidence="2">Retrovirus-related Pol polyprotein from transposon RE1</fullName>
    </submittedName>
</protein>
<accession>A0AAW2W1X5</accession>
<proteinExistence type="predicted"/>
<sequence>MQGNTSVIEYFSRLRMIWNELDILMPTPQCTCGCTCGAFKAIVEQAVFTRLLQFLMGLNETFDHMRDQLLVMDPAPSEPRSYVEASKSAKWVAAMTDELAALDKNETWELVPLPPRKRTIGCRWVFKLKLNPDGSIQRHKARLVAKGYNQIEGVDFFDSFSPVAKTVTVRVFLAVAVAKGWPL</sequence>
<name>A0AAW2W1X5_SESRA</name>
<dbReference type="InterPro" id="IPR013103">
    <property type="entry name" value="RVT_2"/>
</dbReference>
<gene>
    <name evidence="2" type="ORF">Sradi_0247200</name>
</gene>
<dbReference type="AlphaFoldDB" id="A0AAW2W1X5"/>